<evidence type="ECO:0000256" key="1">
    <source>
        <dbReference type="SAM" id="MobiDB-lite"/>
    </source>
</evidence>
<accession>A0A9P7G3S7</accession>
<name>A0A9P7G3S7_9AGAR</name>
<keyword evidence="3" id="KW-1185">Reference proteome</keyword>
<protein>
    <submittedName>
        <fullName evidence="2">Uncharacterized protein</fullName>
    </submittedName>
</protein>
<comment type="caution">
    <text evidence="2">The sequence shown here is derived from an EMBL/GenBank/DDBJ whole genome shotgun (WGS) entry which is preliminary data.</text>
</comment>
<reference evidence="2" key="2">
    <citation type="submission" date="2021-10" db="EMBL/GenBank/DDBJ databases">
        <title>Phylogenomics reveals ancestral predisposition of the termite-cultivated fungus Termitomyces towards a domesticated lifestyle.</title>
        <authorList>
            <person name="Auxier B."/>
            <person name="Grum-Grzhimaylo A."/>
            <person name="Cardenas M.E."/>
            <person name="Lodge J.D."/>
            <person name="Laessoe T."/>
            <person name="Pedersen O."/>
            <person name="Smith M.E."/>
            <person name="Kuyper T.W."/>
            <person name="Franco-Molano E.A."/>
            <person name="Baroni T.J."/>
            <person name="Aanen D.K."/>
        </authorList>
    </citation>
    <scope>NUCLEOTIDE SEQUENCE</scope>
    <source>
        <strain evidence="2">AP01</strain>
        <tissue evidence="2">Mycelium</tissue>
    </source>
</reference>
<reference evidence="2" key="1">
    <citation type="submission" date="2020-07" db="EMBL/GenBank/DDBJ databases">
        <authorList>
            <person name="Nieuwenhuis M."/>
            <person name="Van De Peppel L.J.J."/>
        </authorList>
    </citation>
    <scope>NUCLEOTIDE SEQUENCE</scope>
    <source>
        <strain evidence="2">AP01</strain>
        <tissue evidence="2">Mycelium</tissue>
    </source>
</reference>
<feature type="region of interest" description="Disordered" evidence="1">
    <location>
        <begin position="1"/>
        <end position="72"/>
    </location>
</feature>
<feature type="compositionally biased region" description="Low complexity" evidence="1">
    <location>
        <begin position="1"/>
        <end position="16"/>
    </location>
</feature>
<gene>
    <name evidence="2" type="ORF">DXG03_002548</name>
</gene>
<dbReference type="Proteomes" id="UP000775547">
    <property type="component" value="Unassembled WGS sequence"/>
</dbReference>
<evidence type="ECO:0000313" key="3">
    <source>
        <dbReference type="Proteomes" id="UP000775547"/>
    </source>
</evidence>
<evidence type="ECO:0000313" key="2">
    <source>
        <dbReference type="EMBL" id="KAG5642561.1"/>
    </source>
</evidence>
<dbReference type="EMBL" id="JABCKV010000175">
    <property type="protein sequence ID" value="KAG5642561.1"/>
    <property type="molecule type" value="Genomic_DNA"/>
</dbReference>
<proteinExistence type="predicted"/>
<feature type="region of interest" description="Disordered" evidence="1">
    <location>
        <begin position="100"/>
        <end position="133"/>
    </location>
</feature>
<dbReference type="AlphaFoldDB" id="A0A9P7G3S7"/>
<feature type="compositionally biased region" description="Low complexity" evidence="1">
    <location>
        <begin position="32"/>
        <end position="42"/>
    </location>
</feature>
<organism evidence="2 3">
    <name type="scientific">Asterophora parasitica</name>
    <dbReference type="NCBI Taxonomy" id="117018"/>
    <lineage>
        <taxon>Eukaryota</taxon>
        <taxon>Fungi</taxon>
        <taxon>Dikarya</taxon>
        <taxon>Basidiomycota</taxon>
        <taxon>Agaricomycotina</taxon>
        <taxon>Agaricomycetes</taxon>
        <taxon>Agaricomycetidae</taxon>
        <taxon>Agaricales</taxon>
        <taxon>Tricholomatineae</taxon>
        <taxon>Lyophyllaceae</taxon>
        <taxon>Asterophora</taxon>
    </lineage>
</organism>
<feature type="compositionally biased region" description="Pro residues" evidence="1">
    <location>
        <begin position="43"/>
        <end position="52"/>
    </location>
</feature>
<sequence length="138" mass="14700">MASNTNQQTQTTSTTQEINGESVTFTRPPPAASSHPPALSTSPLPPTPPSAPSSPHARGGEYVLPIIPPKGSPITTEKAYWTILSQEGLIRRTFPPLPGEDAVVRGSPGEHAPKFQLGPIEEEVEEEKEGRVGCMSCF</sequence>